<dbReference type="AlphaFoldDB" id="A0A2P4YDS8"/>
<dbReference type="Proteomes" id="UP000237271">
    <property type="component" value="Unassembled WGS sequence"/>
</dbReference>
<sequence length="426" mass="47689">PVQQVVEVTTPEGEKEQVTLIGEAEHGEQTVQITDESGHTTVEEIKVIETPSGEEKLILPDVDTPVIVPEVPQEVIEQAEQTGEQVQAVNVVTPTGETEQVILVGESEHGKQTVEIVDERGQVTTEEVKVEETPSGEEKIEIPTDYGYVSVDVPEPVPYEEGHHGGYEEPEPVQQVVEVTTPEGEKEQVTLIGEAEHGEQTVQITDESGHTTVEEIKVIETPSGEEKLILPDVDTPVIVPEVPQEVIEQAEQTGEQVQAVNVVTPTGETEQVILVGESEHGKQTVEIVDERGQVTTEEVKVEETPSGEEKIEIPTDNGYVSVDVPEQEVKFMTKVEFRDWISKHYEDKLSYLKEQEKKLEEEVRAKATRVQGLEDCIEQAANKFGYYGVYEQPPHFQNAVDWIQNECWAQDRWEPESPSKHRMLRR</sequence>
<keyword evidence="2" id="KW-1185">Reference proteome</keyword>
<reference evidence="1 2" key="1">
    <citation type="journal article" date="2017" name="Genome Biol. Evol.">
        <title>Phytophthora megakarya and P. palmivora, closely related causal agents of cacao black pod rot, underwent increases in genome sizes and gene numbers by different mechanisms.</title>
        <authorList>
            <person name="Ali S.S."/>
            <person name="Shao J."/>
            <person name="Lary D.J."/>
            <person name="Kronmiller B."/>
            <person name="Shen D."/>
            <person name="Strem M.D."/>
            <person name="Amoako-Attah I."/>
            <person name="Akrofi A.Y."/>
            <person name="Begoude B.A."/>
            <person name="Ten Hoopen G.M."/>
            <person name="Coulibaly K."/>
            <person name="Kebe B.I."/>
            <person name="Melnick R.L."/>
            <person name="Guiltinan M.J."/>
            <person name="Tyler B.M."/>
            <person name="Meinhardt L.W."/>
            <person name="Bailey B.A."/>
        </authorList>
    </citation>
    <scope>NUCLEOTIDE SEQUENCE [LARGE SCALE GENOMIC DNA]</scope>
    <source>
        <strain evidence="2">sbr112.9</strain>
    </source>
</reference>
<dbReference type="OrthoDB" id="118455at2759"/>
<comment type="caution">
    <text evidence="1">The sequence shown here is derived from an EMBL/GenBank/DDBJ whole genome shotgun (WGS) entry which is preliminary data.</text>
</comment>
<dbReference type="EMBL" id="NCKW01003590">
    <property type="protein sequence ID" value="POM75953.1"/>
    <property type="molecule type" value="Genomic_DNA"/>
</dbReference>
<accession>A0A2P4YDS8</accession>
<feature type="non-terminal residue" evidence="1">
    <location>
        <position position="1"/>
    </location>
</feature>
<name>A0A2P4YDS8_9STRA</name>
<organism evidence="1 2">
    <name type="scientific">Phytophthora palmivora</name>
    <dbReference type="NCBI Taxonomy" id="4796"/>
    <lineage>
        <taxon>Eukaryota</taxon>
        <taxon>Sar</taxon>
        <taxon>Stramenopiles</taxon>
        <taxon>Oomycota</taxon>
        <taxon>Peronosporomycetes</taxon>
        <taxon>Peronosporales</taxon>
        <taxon>Peronosporaceae</taxon>
        <taxon>Phytophthora</taxon>
    </lineage>
</organism>
<proteinExistence type="predicted"/>
<evidence type="ECO:0000313" key="2">
    <source>
        <dbReference type="Proteomes" id="UP000237271"/>
    </source>
</evidence>
<evidence type="ECO:0000313" key="1">
    <source>
        <dbReference type="EMBL" id="POM75953.1"/>
    </source>
</evidence>
<gene>
    <name evidence="1" type="ORF">PHPALM_6865</name>
</gene>
<protein>
    <submittedName>
        <fullName evidence="1">Storage protein LPV</fullName>
    </submittedName>
</protein>